<sequence>MHTKITLLAGVAALTLTACSSMMMSTPDAPAAVTVPAGNKVVMKTVGIGELTYQCRAKANMAGAFEWVLAGPDAILYDSNKMAVGKYYGGPTWEANDGSKVTGKQLAVSPNPGSIPLQLVQANPSMGKGAMADITYIQRLNTVGGAAPASACGAGNVGAKQIVKYQADYVFYRASM</sequence>
<feature type="signal peptide" evidence="1">
    <location>
        <begin position="1"/>
        <end position="31"/>
    </location>
</feature>
<dbReference type="PANTHER" id="PTHR35567:SF1">
    <property type="entry name" value="CONSERVED FUNGAL PROTEIN (AFU_ORTHOLOGUE AFUA_1G14230)"/>
    <property type="match status" value="1"/>
</dbReference>
<dbReference type="Proteomes" id="UP001596542">
    <property type="component" value="Unassembled WGS sequence"/>
</dbReference>
<dbReference type="PROSITE" id="PS51257">
    <property type="entry name" value="PROKAR_LIPOPROTEIN"/>
    <property type="match status" value="1"/>
</dbReference>
<comment type="caution">
    <text evidence="2">The sequence shown here is derived from an EMBL/GenBank/DDBJ whole genome shotgun (WGS) entry which is preliminary data.</text>
</comment>
<dbReference type="RefSeq" id="WP_382272419.1">
    <property type="nucleotide sequence ID" value="NZ_JBHTBU010000002.1"/>
</dbReference>
<evidence type="ECO:0000313" key="2">
    <source>
        <dbReference type="EMBL" id="MFC7289039.1"/>
    </source>
</evidence>
<accession>A0ABW2IDJ8</accession>
<name>A0ABW2IDJ8_9BURK</name>
<evidence type="ECO:0000256" key="1">
    <source>
        <dbReference type="SAM" id="SignalP"/>
    </source>
</evidence>
<keyword evidence="3" id="KW-1185">Reference proteome</keyword>
<keyword evidence="1" id="KW-0732">Signal</keyword>
<evidence type="ECO:0000313" key="3">
    <source>
        <dbReference type="Proteomes" id="UP001596542"/>
    </source>
</evidence>
<reference evidence="3" key="1">
    <citation type="journal article" date="2019" name="Int. J. Syst. Evol. Microbiol.">
        <title>The Global Catalogue of Microorganisms (GCM) 10K type strain sequencing project: providing services to taxonomists for standard genome sequencing and annotation.</title>
        <authorList>
            <consortium name="The Broad Institute Genomics Platform"/>
            <consortium name="The Broad Institute Genome Sequencing Center for Infectious Disease"/>
            <person name="Wu L."/>
            <person name="Ma J."/>
        </authorList>
    </citation>
    <scope>NUCLEOTIDE SEQUENCE [LARGE SCALE GENOMIC DNA]</scope>
    <source>
        <strain evidence="3">KACC 12508</strain>
    </source>
</reference>
<organism evidence="2 3">
    <name type="scientific">Herminiimonas glaciei</name>
    <dbReference type="NCBI Taxonomy" id="523788"/>
    <lineage>
        <taxon>Bacteria</taxon>
        <taxon>Pseudomonadati</taxon>
        <taxon>Pseudomonadota</taxon>
        <taxon>Betaproteobacteria</taxon>
        <taxon>Burkholderiales</taxon>
        <taxon>Oxalobacteraceae</taxon>
        <taxon>Herminiimonas</taxon>
    </lineage>
</organism>
<proteinExistence type="predicted"/>
<feature type="chain" id="PRO_5046911597" evidence="1">
    <location>
        <begin position="32"/>
        <end position="176"/>
    </location>
</feature>
<dbReference type="PANTHER" id="PTHR35567">
    <property type="entry name" value="MALATE DEHYDROGENASE (AFU_ORTHOLOGUE AFUA_2G13800)"/>
    <property type="match status" value="1"/>
</dbReference>
<dbReference type="InterPro" id="IPR021851">
    <property type="entry name" value="DUF3455"/>
</dbReference>
<dbReference type="Pfam" id="PF11937">
    <property type="entry name" value="DUF3455"/>
    <property type="match status" value="1"/>
</dbReference>
<gene>
    <name evidence="2" type="ORF">ACFQPC_13390</name>
</gene>
<dbReference type="EMBL" id="JBHTBU010000002">
    <property type="protein sequence ID" value="MFC7289039.1"/>
    <property type="molecule type" value="Genomic_DNA"/>
</dbReference>
<protein>
    <submittedName>
        <fullName evidence="2">DUF3455 domain-containing protein</fullName>
    </submittedName>
</protein>